<feature type="non-terminal residue" evidence="1">
    <location>
        <position position="1"/>
    </location>
</feature>
<dbReference type="Proteomes" id="UP001432322">
    <property type="component" value="Unassembled WGS sequence"/>
</dbReference>
<evidence type="ECO:0008006" key="3">
    <source>
        <dbReference type="Google" id="ProtNLM"/>
    </source>
</evidence>
<dbReference type="EMBL" id="BTSY01000004">
    <property type="protein sequence ID" value="GMT24334.1"/>
    <property type="molecule type" value="Genomic_DNA"/>
</dbReference>
<accession>A0AAV5VXK1</accession>
<dbReference type="AlphaFoldDB" id="A0AAV5VXK1"/>
<organism evidence="1 2">
    <name type="scientific">Pristionchus fissidentatus</name>
    <dbReference type="NCBI Taxonomy" id="1538716"/>
    <lineage>
        <taxon>Eukaryota</taxon>
        <taxon>Metazoa</taxon>
        <taxon>Ecdysozoa</taxon>
        <taxon>Nematoda</taxon>
        <taxon>Chromadorea</taxon>
        <taxon>Rhabditida</taxon>
        <taxon>Rhabditina</taxon>
        <taxon>Diplogasteromorpha</taxon>
        <taxon>Diplogasteroidea</taxon>
        <taxon>Neodiplogasteridae</taxon>
        <taxon>Pristionchus</taxon>
    </lineage>
</organism>
<protein>
    <recommendedName>
        <fullName evidence="3">Ribosomal protein</fullName>
    </recommendedName>
</protein>
<evidence type="ECO:0000313" key="1">
    <source>
        <dbReference type="EMBL" id="GMT24334.1"/>
    </source>
</evidence>
<proteinExistence type="predicted"/>
<keyword evidence="2" id="KW-1185">Reference proteome</keyword>
<feature type="non-terminal residue" evidence="1">
    <location>
        <position position="82"/>
    </location>
</feature>
<gene>
    <name evidence="1" type="ORF">PFISCL1PPCAC_15631</name>
</gene>
<comment type="caution">
    <text evidence="1">The sequence shown here is derived from an EMBL/GenBank/DDBJ whole genome shotgun (WGS) entry which is preliminary data.</text>
</comment>
<sequence length="82" mass="9452">RGERRARGEGATAMRLFSVEIFVLLTRIRSLLLNWRFSEMPCRRRPCRETIVANSSRSAPGVALRGFRIEFLLNMCITTYSS</sequence>
<evidence type="ECO:0000313" key="2">
    <source>
        <dbReference type="Proteomes" id="UP001432322"/>
    </source>
</evidence>
<reference evidence="1" key="1">
    <citation type="submission" date="2023-10" db="EMBL/GenBank/DDBJ databases">
        <title>Genome assembly of Pristionchus species.</title>
        <authorList>
            <person name="Yoshida K."/>
            <person name="Sommer R.J."/>
        </authorList>
    </citation>
    <scope>NUCLEOTIDE SEQUENCE</scope>
    <source>
        <strain evidence="1">RS5133</strain>
    </source>
</reference>
<name>A0AAV5VXK1_9BILA</name>